<dbReference type="EMBL" id="AP025225">
    <property type="protein sequence ID" value="BDB96490.1"/>
    <property type="molecule type" value="Genomic_DNA"/>
</dbReference>
<evidence type="ECO:0000313" key="2">
    <source>
        <dbReference type="Proteomes" id="UP001320209"/>
    </source>
</evidence>
<proteinExistence type="predicted"/>
<reference evidence="1" key="1">
    <citation type="submission" date="2021-10" db="EMBL/GenBank/DDBJ databases">
        <title>Genome Sequence of The Candidatus Hydrogeosomobacter endosymbioticus, an Intracellular Bacterial Symbiont of the Anaerobic Ciliate GW7.</title>
        <authorList>
            <person name="Shiohama Y."/>
            <person name="Shinzato N."/>
        </authorList>
    </citation>
    <scope>NUCLEOTIDE SEQUENCE [LARGE SCALE GENOMIC DNA]</scope>
    <source>
        <strain evidence="1">200920</strain>
    </source>
</reference>
<name>A0ABM7V9N0_9PROT</name>
<keyword evidence="2" id="KW-1185">Reference proteome</keyword>
<gene>
    <name evidence="1" type="ORF">HYD_6230</name>
</gene>
<sequence>MARAKRAKMKIAVTQSRTVAGILKRLSPEVFSAKSLNNAETLFKTLEKLPTPDDDMPFPSSTLFVRATTIKLSQK</sequence>
<accession>A0ABM7V9N0</accession>
<organism evidence="1 2">
    <name type="scientific">Candidatus Hydrogenosomobacter endosymbioticus</name>
    <dbReference type="NCBI Taxonomy" id="2558174"/>
    <lineage>
        <taxon>Bacteria</taxon>
        <taxon>Pseudomonadati</taxon>
        <taxon>Pseudomonadota</taxon>
        <taxon>Alphaproteobacteria</taxon>
        <taxon>Holosporales</taxon>
        <taxon>Holosporaceae</taxon>
        <taxon>Candidatus Hydrogenosomobacter</taxon>
    </lineage>
</organism>
<evidence type="ECO:0000313" key="1">
    <source>
        <dbReference type="EMBL" id="BDB96490.1"/>
    </source>
</evidence>
<protein>
    <submittedName>
        <fullName evidence="1">Uncharacterized protein</fullName>
    </submittedName>
</protein>
<dbReference type="Proteomes" id="UP001320209">
    <property type="component" value="Chromosome"/>
</dbReference>